<comment type="caution">
    <text evidence="2">The sequence shown here is derived from an EMBL/GenBank/DDBJ whole genome shotgun (WGS) entry which is preliminary data.</text>
</comment>
<proteinExistence type="predicted"/>
<sequence>MSRTSKADHTHRNFETFVRNHIENNSEPDQTNLDVEFSSEIDAKLLSENHDKKLEK</sequence>
<evidence type="ECO:0000256" key="1">
    <source>
        <dbReference type="SAM" id="MobiDB-lite"/>
    </source>
</evidence>
<accession>A0ABS4GKN5</accession>
<evidence type="ECO:0000313" key="3">
    <source>
        <dbReference type="Proteomes" id="UP001519343"/>
    </source>
</evidence>
<evidence type="ECO:0000313" key="2">
    <source>
        <dbReference type="EMBL" id="MBP1930813.1"/>
    </source>
</evidence>
<feature type="region of interest" description="Disordered" evidence="1">
    <location>
        <begin position="1"/>
        <end position="33"/>
    </location>
</feature>
<reference evidence="2 3" key="1">
    <citation type="submission" date="2021-03" db="EMBL/GenBank/DDBJ databases">
        <title>Genomic Encyclopedia of Type Strains, Phase IV (KMG-IV): sequencing the most valuable type-strain genomes for metagenomic binning, comparative biology and taxonomic classification.</title>
        <authorList>
            <person name="Goeker M."/>
        </authorList>
    </citation>
    <scope>NUCLEOTIDE SEQUENCE [LARGE SCALE GENOMIC DNA]</scope>
    <source>
        <strain evidence="2 3">DSM 24738</strain>
    </source>
</reference>
<name>A0ABS4GKN5_9BACL</name>
<protein>
    <submittedName>
        <fullName evidence="2">Uncharacterized protein</fullName>
    </submittedName>
</protein>
<dbReference type="RefSeq" id="WP_209808937.1">
    <property type="nucleotide sequence ID" value="NZ_JAGGKT010000002.1"/>
</dbReference>
<gene>
    <name evidence="2" type="ORF">J2Z37_000810</name>
</gene>
<dbReference type="Proteomes" id="UP001519343">
    <property type="component" value="Unassembled WGS sequence"/>
</dbReference>
<keyword evidence="3" id="KW-1185">Reference proteome</keyword>
<organism evidence="2 3">
    <name type="scientific">Ammoniphilus resinae</name>
    <dbReference type="NCBI Taxonomy" id="861532"/>
    <lineage>
        <taxon>Bacteria</taxon>
        <taxon>Bacillati</taxon>
        <taxon>Bacillota</taxon>
        <taxon>Bacilli</taxon>
        <taxon>Bacillales</taxon>
        <taxon>Paenibacillaceae</taxon>
        <taxon>Aneurinibacillus group</taxon>
        <taxon>Ammoniphilus</taxon>
    </lineage>
</organism>
<feature type="compositionally biased region" description="Basic and acidic residues" evidence="1">
    <location>
        <begin position="1"/>
        <end position="24"/>
    </location>
</feature>
<dbReference type="EMBL" id="JAGGKT010000002">
    <property type="protein sequence ID" value="MBP1930813.1"/>
    <property type="molecule type" value="Genomic_DNA"/>
</dbReference>